<keyword evidence="2" id="KW-1185">Reference proteome</keyword>
<sequence length="51" mass="5561">MGDGFNIRINMPTTLTWSLGSRIPLSPPMCQDAFLILQTPPPIPCTVCCLV</sequence>
<gene>
    <name evidence="1" type="ORF">N657DRAFT_638442</name>
</gene>
<reference evidence="1" key="2">
    <citation type="submission" date="2023-05" db="EMBL/GenBank/DDBJ databases">
        <authorList>
            <consortium name="Lawrence Berkeley National Laboratory"/>
            <person name="Steindorff A."/>
            <person name="Hensen N."/>
            <person name="Bonometti L."/>
            <person name="Westerberg I."/>
            <person name="Brannstrom I.O."/>
            <person name="Guillou S."/>
            <person name="Cros-Aarteil S."/>
            <person name="Calhoun S."/>
            <person name="Haridas S."/>
            <person name="Kuo A."/>
            <person name="Mondo S."/>
            <person name="Pangilinan J."/>
            <person name="Riley R."/>
            <person name="Labutti K."/>
            <person name="Andreopoulos B."/>
            <person name="Lipzen A."/>
            <person name="Chen C."/>
            <person name="Yanf M."/>
            <person name="Daum C."/>
            <person name="Ng V."/>
            <person name="Clum A."/>
            <person name="Ohm R."/>
            <person name="Martin F."/>
            <person name="Silar P."/>
            <person name="Natvig D."/>
            <person name="Lalanne C."/>
            <person name="Gautier V."/>
            <person name="Ament-Velasquez S.L."/>
            <person name="Kruys A."/>
            <person name="Hutchinson M.I."/>
            <person name="Powell A.J."/>
            <person name="Barry K."/>
            <person name="Miller A.N."/>
            <person name="Grigoriev I.V."/>
            <person name="Debuchy R."/>
            <person name="Gladieux P."/>
            <person name="Thoren M.H."/>
            <person name="Johannesson H."/>
        </authorList>
    </citation>
    <scope>NUCLEOTIDE SEQUENCE</scope>
    <source>
        <strain evidence="1">CBS 731.68</strain>
    </source>
</reference>
<comment type="caution">
    <text evidence="1">The sequence shown here is derived from an EMBL/GenBank/DDBJ whole genome shotgun (WGS) entry which is preliminary data.</text>
</comment>
<reference evidence="1" key="1">
    <citation type="journal article" date="2023" name="Mol. Phylogenet. Evol.">
        <title>Genome-scale phylogeny and comparative genomics of the fungal order Sordariales.</title>
        <authorList>
            <person name="Hensen N."/>
            <person name="Bonometti L."/>
            <person name="Westerberg I."/>
            <person name="Brannstrom I.O."/>
            <person name="Guillou S."/>
            <person name="Cros-Aarteil S."/>
            <person name="Calhoun S."/>
            <person name="Haridas S."/>
            <person name="Kuo A."/>
            <person name="Mondo S."/>
            <person name="Pangilinan J."/>
            <person name="Riley R."/>
            <person name="LaButti K."/>
            <person name="Andreopoulos B."/>
            <person name="Lipzen A."/>
            <person name="Chen C."/>
            <person name="Yan M."/>
            <person name="Daum C."/>
            <person name="Ng V."/>
            <person name="Clum A."/>
            <person name="Steindorff A."/>
            <person name="Ohm R.A."/>
            <person name="Martin F."/>
            <person name="Silar P."/>
            <person name="Natvig D.O."/>
            <person name="Lalanne C."/>
            <person name="Gautier V."/>
            <person name="Ament-Velasquez S.L."/>
            <person name="Kruys A."/>
            <person name="Hutchinson M.I."/>
            <person name="Powell A.J."/>
            <person name="Barry K."/>
            <person name="Miller A.N."/>
            <person name="Grigoriev I.V."/>
            <person name="Debuchy R."/>
            <person name="Gladieux P."/>
            <person name="Hiltunen Thoren M."/>
            <person name="Johannesson H."/>
        </authorList>
    </citation>
    <scope>NUCLEOTIDE SEQUENCE</scope>
    <source>
        <strain evidence="1">CBS 731.68</strain>
    </source>
</reference>
<organism evidence="1 2">
    <name type="scientific">Parathielavia appendiculata</name>
    <dbReference type="NCBI Taxonomy" id="2587402"/>
    <lineage>
        <taxon>Eukaryota</taxon>
        <taxon>Fungi</taxon>
        <taxon>Dikarya</taxon>
        <taxon>Ascomycota</taxon>
        <taxon>Pezizomycotina</taxon>
        <taxon>Sordariomycetes</taxon>
        <taxon>Sordariomycetidae</taxon>
        <taxon>Sordariales</taxon>
        <taxon>Chaetomiaceae</taxon>
        <taxon>Parathielavia</taxon>
    </lineage>
</organism>
<accession>A0AAN6U8E3</accession>
<protein>
    <submittedName>
        <fullName evidence="1">Uncharacterized protein</fullName>
    </submittedName>
</protein>
<evidence type="ECO:0000313" key="1">
    <source>
        <dbReference type="EMBL" id="KAK4128039.1"/>
    </source>
</evidence>
<dbReference type="GeneID" id="87828361"/>
<dbReference type="RefSeq" id="XP_062651810.1">
    <property type="nucleotide sequence ID" value="XM_062791592.1"/>
</dbReference>
<name>A0AAN6U8E3_9PEZI</name>
<dbReference type="EMBL" id="MU853223">
    <property type="protein sequence ID" value="KAK4128039.1"/>
    <property type="molecule type" value="Genomic_DNA"/>
</dbReference>
<evidence type="ECO:0000313" key="2">
    <source>
        <dbReference type="Proteomes" id="UP001302602"/>
    </source>
</evidence>
<dbReference type="Proteomes" id="UP001302602">
    <property type="component" value="Unassembled WGS sequence"/>
</dbReference>
<proteinExistence type="predicted"/>
<dbReference type="AlphaFoldDB" id="A0AAN6U8E3"/>